<dbReference type="InParanoid" id="D8LU02"/>
<name>D8LU02_ECTSI</name>
<feature type="compositionally biased region" description="Basic and acidic residues" evidence="1">
    <location>
        <begin position="108"/>
        <end position="121"/>
    </location>
</feature>
<reference evidence="3 4" key="1">
    <citation type="journal article" date="2010" name="Nature">
        <title>The Ectocarpus genome and the independent evolution of multicellularity in brown algae.</title>
        <authorList>
            <person name="Cock J.M."/>
            <person name="Sterck L."/>
            <person name="Rouze P."/>
            <person name="Scornet D."/>
            <person name="Allen A.E."/>
            <person name="Amoutzias G."/>
            <person name="Anthouard V."/>
            <person name="Artiguenave F."/>
            <person name="Aury J.M."/>
            <person name="Badger J.H."/>
            <person name="Beszteri B."/>
            <person name="Billiau K."/>
            <person name="Bonnet E."/>
            <person name="Bothwell J.H."/>
            <person name="Bowler C."/>
            <person name="Boyen C."/>
            <person name="Brownlee C."/>
            <person name="Carrano C.J."/>
            <person name="Charrier B."/>
            <person name="Cho G.Y."/>
            <person name="Coelho S.M."/>
            <person name="Collen J."/>
            <person name="Corre E."/>
            <person name="Da Silva C."/>
            <person name="Delage L."/>
            <person name="Delaroque N."/>
            <person name="Dittami S.M."/>
            <person name="Doulbeau S."/>
            <person name="Elias M."/>
            <person name="Farnham G."/>
            <person name="Gachon C.M."/>
            <person name="Gschloessl B."/>
            <person name="Heesch S."/>
            <person name="Jabbari K."/>
            <person name="Jubin C."/>
            <person name="Kawai H."/>
            <person name="Kimura K."/>
            <person name="Kloareg B."/>
            <person name="Kupper F.C."/>
            <person name="Lang D."/>
            <person name="Le Bail A."/>
            <person name="Leblanc C."/>
            <person name="Lerouge P."/>
            <person name="Lohr M."/>
            <person name="Lopez P.J."/>
            <person name="Martens C."/>
            <person name="Maumus F."/>
            <person name="Michel G."/>
            <person name="Miranda-Saavedra D."/>
            <person name="Morales J."/>
            <person name="Moreau H."/>
            <person name="Motomura T."/>
            <person name="Nagasato C."/>
            <person name="Napoli C.A."/>
            <person name="Nelson D.R."/>
            <person name="Nyvall-Collen P."/>
            <person name="Peters A.F."/>
            <person name="Pommier C."/>
            <person name="Potin P."/>
            <person name="Poulain J."/>
            <person name="Quesneville H."/>
            <person name="Read B."/>
            <person name="Rensing S.A."/>
            <person name="Ritter A."/>
            <person name="Rousvoal S."/>
            <person name="Samanta M."/>
            <person name="Samson G."/>
            <person name="Schroeder D.C."/>
            <person name="Segurens B."/>
            <person name="Strittmatter M."/>
            <person name="Tonon T."/>
            <person name="Tregear J.W."/>
            <person name="Valentin K."/>
            <person name="von Dassow P."/>
            <person name="Yamagishi T."/>
            <person name="Van de Peer Y."/>
            <person name="Wincker P."/>
        </authorList>
    </citation>
    <scope>NUCLEOTIDE SEQUENCE [LARGE SCALE GENOMIC DNA]</scope>
    <source>
        <strain evidence="4">Ec32 / CCAP1310/4</strain>
    </source>
</reference>
<evidence type="ECO:0000313" key="3">
    <source>
        <dbReference type="EMBL" id="CBN75392.1"/>
    </source>
</evidence>
<feature type="region of interest" description="Disordered" evidence="1">
    <location>
        <begin position="70"/>
        <end position="94"/>
    </location>
</feature>
<feature type="region of interest" description="Disordered" evidence="1">
    <location>
        <begin position="175"/>
        <end position="215"/>
    </location>
</feature>
<keyword evidence="4" id="KW-1185">Reference proteome</keyword>
<dbReference type="EMBL" id="FN649138">
    <property type="protein sequence ID" value="CBN75392.1"/>
    <property type="molecule type" value="Genomic_DNA"/>
</dbReference>
<evidence type="ECO:0000313" key="4">
    <source>
        <dbReference type="Proteomes" id="UP000002630"/>
    </source>
</evidence>
<feature type="domain" description="Nucleotide-diphospho-sugar transferase" evidence="2">
    <location>
        <begin position="308"/>
        <end position="513"/>
    </location>
</feature>
<dbReference type="Proteomes" id="UP000002630">
    <property type="component" value="Linkage Group LG26"/>
</dbReference>
<feature type="compositionally biased region" description="Polar residues" evidence="1">
    <location>
        <begin position="190"/>
        <end position="201"/>
    </location>
</feature>
<dbReference type="AlphaFoldDB" id="D8LU02"/>
<feature type="region of interest" description="Disordered" evidence="1">
    <location>
        <begin position="108"/>
        <end position="136"/>
    </location>
</feature>
<dbReference type="GO" id="GO:0016757">
    <property type="term" value="F:glycosyltransferase activity"/>
    <property type="evidence" value="ECO:0007669"/>
    <property type="project" value="TreeGrafter"/>
</dbReference>
<dbReference type="OrthoDB" id="540503at2759"/>
<organism evidence="3 4">
    <name type="scientific">Ectocarpus siliculosus</name>
    <name type="common">Brown alga</name>
    <name type="synonym">Conferva siliculosa</name>
    <dbReference type="NCBI Taxonomy" id="2880"/>
    <lineage>
        <taxon>Eukaryota</taxon>
        <taxon>Sar</taxon>
        <taxon>Stramenopiles</taxon>
        <taxon>Ochrophyta</taxon>
        <taxon>PX clade</taxon>
        <taxon>Phaeophyceae</taxon>
        <taxon>Ectocarpales</taxon>
        <taxon>Ectocarpaceae</taxon>
        <taxon>Ectocarpus</taxon>
    </lineage>
</organism>
<evidence type="ECO:0000259" key="2">
    <source>
        <dbReference type="Pfam" id="PF03407"/>
    </source>
</evidence>
<dbReference type="STRING" id="2880.D8LU02"/>
<dbReference type="PANTHER" id="PTHR47032">
    <property type="entry name" value="UDP-D-XYLOSE:L-FUCOSE ALPHA-1,3-D-XYLOSYLTRANSFERASE-RELATED"/>
    <property type="match status" value="1"/>
</dbReference>
<protein>
    <submittedName>
        <fullName evidence="3">Xylosyltransferase, family GT77</fullName>
    </submittedName>
</protein>
<accession>D8LU02</accession>
<dbReference type="InterPro" id="IPR052636">
    <property type="entry name" value="UDP-D-xylose:L-fucose_XylT"/>
</dbReference>
<dbReference type="GO" id="GO:0005794">
    <property type="term" value="C:Golgi apparatus"/>
    <property type="evidence" value="ECO:0007669"/>
    <property type="project" value="TreeGrafter"/>
</dbReference>
<gene>
    <name evidence="3" type="ORF">Esi_0090_0093</name>
</gene>
<dbReference type="eggNOG" id="ENOG502QT5X">
    <property type="taxonomic scope" value="Eukaryota"/>
</dbReference>
<sequence>MSDKFVAQVWCNRAMLVAAGRDFMNPTEPGLVAKRERTTFLHMIQGLVREPSAEGVVIVDGTKVIPSRYLHPPTTAGVEEIGGDSSGSGGRGQPNRFVFLQRLVQHAREKREHERQLHREQQQPQPPPEGVKTSGSTAAPVLTSQEFQPLPEINYYIGTLEFTLGFDLEAMPTGSENNTATARVLPNRGDSPTVTGTTKSGYHSVGDGEGDRAENGPGANASVATIMRALWPPEYILDTVIQPLFTKDEEEERAASSMVGLFDRGSWGASQRERKQQGVVIVSSVNCGYLDMASNFLQSVGQAAGDVKVLFVARDEVAFDFLDALSPGCTVFFPEVGSERAHAIQAGQWGDNIFKQQTVARPDILLPILRQGYKALYTDVDIFWLGNVLSLLPNSRVTQTPPVEVILQADAKQKCTCFMYLDSTPNAIRLLELWKQEIAEKSSFQDQRAFQSPLAQMQEAGLALQLLPKEAMLPGNRGFDETYVKNNYALLQDKLLIVHNNWIVGHDPKRERFRMAGLWEVDDWEFPTCQRRNLRSQGGRSGWEWGWG</sequence>
<evidence type="ECO:0000256" key="1">
    <source>
        <dbReference type="SAM" id="MobiDB-lite"/>
    </source>
</evidence>
<dbReference type="InterPro" id="IPR005069">
    <property type="entry name" value="Nucl-diP-sugar_transferase"/>
</dbReference>
<dbReference type="Pfam" id="PF03407">
    <property type="entry name" value="Nucleotid_trans"/>
    <property type="match status" value="1"/>
</dbReference>
<dbReference type="PANTHER" id="PTHR47032:SF1">
    <property type="entry name" value="UDP-D-XYLOSE:L-FUCOSE ALPHA-1,3-D-XYLOSYLTRANSFERASE-RELATED"/>
    <property type="match status" value="1"/>
</dbReference>
<proteinExistence type="predicted"/>
<dbReference type="EMBL" id="FN649751">
    <property type="protein sequence ID" value="CBN75392.1"/>
    <property type="molecule type" value="Genomic_DNA"/>
</dbReference>